<evidence type="ECO:0000313" key="1">
    <source>
        <dbReference type="EMBL" id="KKM60999.1"/>
    </source>
</evidence>
<dbReference type="EMBL" id="LAZR01011572">
    <property type="protein sequence ID" value="KKM60999.1"/>
    <property type="molecule type" value="Genomic_DNA"/>
</dbReference>
<sequence>MGVRWARGNFLPIFAGVAAPTGAAATTTRSQAVANATPSDGTFAGVSPKIVVVARDISTDYERKISQTSAAITVALVSDNVDVTVPSSSNYTYDVYSDDGSAGSMLLFSSRNAASATVSVTGQGTGSAAPAAPASGREVFVAWIFGVDAFGRVELNGMSLQSYITPAGAEFSNPLAQGRKVGSKIMWKSFIIDNNYFVRLESSSTYSAQLPA</sequence>
<proteinExistence type="predicted"/>
<comment type="caution">
    <text evidence="1">The sequence shown here is derived from an EMBL/GenBank/DDBJ whole genome shotgun (WGS) entry which is preliminary data.</text>
</comment>
<name>A0A0F9IUG3_9ZZZZ</name>
<accession>A0A0F9IUG3</accession>
<organism evidence="1">
    <name type="scientific">marine sediment metagenome</name>
    <dbReference type="NCBI Taxonomy" id="412755"/>
    <lineage>
        <taxon>unclassified sequences</taxon>
        <taxon>metagenomes</taxon>
        <taxon>ecological metagenomes</taxon>
    </lineage>
</organism>
<reference evidence="1" key="1">
    <citation type="journal article" date="2015" name="Nature">
        <title>Complex archaea that bridge the gap between prokaryotes and eukaryotes.</title>
        <authorList>
            <person name="Spang A."/>
            <person name="Saw J.H."/>
            <person name="Jorgensen S.L."/>
            <person name="Zaremba-Niedzwiedzka K."/>
            <person name="Martijn J."/>
            <person name="Lind A.E."/>
            <person name="van Eijk R."/>
            <person name="Schleper C."/>
            <person name="Guy L."/>
            <person name="Ettema T.J."/>
        </authorList>
    </citation>
    <scope>NUCLEOTIDE SEQUENCE</scope>
</reference>
<feature type="non-terminal residue" evidence="1">
    <location>
        <position position="1"/>
    </location>
</feature>
<gene>
    <name evidence="1" type="ORF">LCGC14_1536210</name>
</gene>
<dbReference type="AlphaFoldDB" id="A0A0F9IUG3"/>
<protein>
    <submittedName>
        <fullName evidence="1">Uncharacterized protein</fullName>
    </submittedName>
</protein>